<dbReference type="CDD" id="cd00082">
    <property type="entry name" value="HisKA"/>
    <property type="match status" value="1"/>
</dbReference>
<dbReference type="PANTHER" id="PTHR43047">
    <property type="entry name" value="TWO-COMPONENT HISTIDINE PROTEIN KINASE"/>
    <property type="match status" value="1"/>
</dbReference>
<evidence type="ECO:0000256" key="8">
    <source>
        <dbReference type="ARBA" id="ARBA00023012"/>
    </source>
</evidence>
<protein>
    <recommendedName>
        <fullName evidence="2">histidine kinase</fullName>
        <ecNumber evidence="2">2.7.13.3</ecNumber>
    </recommendedName>
</protein>
<proteinExistence type="predicted"/>
<dbReference type="PANTHER" id="PTHR43047:SF64">
    <property type="entry name" value="HISTIDINE KINASE CONTAINING CHEY-HOMOLOGOUS RECEIVER DOMAIN AND PAS DOMAIN-RELATED"/>
    <property type="match status" value="1"/>
</dbReference>
<dbReference type="SUPFAM" id="SSF55874">
    <property type="entry name" value="ATPase domain of HSP90 chaperone/DNA topoisomerase II/histidine kinase"/>
    <property type="match status" value="1"/>
</dbReference>
<dbReference type="InterPro" id="IPR036097">
    <property type="entry name" value="HisK_dim/P_sf"/>
</dbReference>
<feature type="domain" description="PAS" evidence="10">
    <location>
        <begin position="3"/>
        <end position="76"/>
    </location>
</feature>
<dbReference type="EMBL" id="JBHSHC010000096">
    <property type="protein sequence ID" value="MFC4768043.1"/>
    <property type="molecule type" value="Genomic_DNA"/>
</dbReference>
<feature type="domain" description="Histidine kinase" evidence="9">
    <location>
        <begin position="149"/>
        <end position="370"/>
    </location>
</feature>
<dbReference type="InterPro" id="IPR003594">
    <property type="entry name" value="HATPase_dom"/>
</dbReference>
<evidence type="ECO:0000256" key="4">
    <source>
        <dbReference type="ARBA" id="ARBA00022679"/>
    </source>
</evidence>
<evidence type="ECO:0000256" key="5">
    <source>
        <dbReference type="ARBA" id="ARBA00022741"/>
    </source>
</evidence>
<dbReference type="PROSITE" id="PS50112">
    <property type="entry name" value="PAS"/>
    <property type="match status" value="1"/>
</dbReference>
<feature type="domain" description="PAC" evidence="11">
    <location>
        <begin position="80"/>
        <end position="131"/>
    </location>
</feature>
<dbReference type="CDD" id="cd00130">
    <property type="entry name" value="PAS"/>
    <property type="match status" value="1"/>
</dbReference>
<dbReference type="InterPro" id="IPR000014">
    <property type="entry name" value="PAS"/>
</dbReference>
<keyword evidence="4" id="KW-0808">Transferase</keyword>
<dbReference type="SMART" id="SM00091">
    <property type="entry name" value="PAS"/>
    <property type="match status" value="1"/>
</dbReference>
<dbReference type="InterPro" id="IPR035965">
    <property type="entry name" value="PAS-like_dom_sf"/>
</dbReference>
<evidence type="ECO:0000256" key="6">
    <source>
        <dbReference type="ARBA" id="ARBA00022777"/>
    </source>
</evidence>
<dbReference type="SUPFAM" id="SSF47384">
    <property type="entry name" value="Homodimeric domain of signal transducing histidine kinase"/>
    <property type="match status" value="1"/>
</dbReference>
<dbReference type="PROSITE" id="PS50109">
    <property type="entry name" value="HIS_KIN"/>
    <property type="match status" value="1"/>
</dbReference>
<evidence type="ECO:0000256" key="1">
    <source>
        <dbReference type="ARBA" id="ARBA00000085"/>
    </source>
</evidence>
<keyword evidence="7 12" id="KW-0067">ATP-binding</keyword>
<keyword evidence="3" id="KW-0597">Phosphoprotein</keyword>
<reference evidence="13" key="1">
    <citation type="journal article" date="2019" name="Int. J. Syst. Evol. Microbiol.">
        <title>The Global Catalogue of Microorganisms (GCM) 10K type strain sequencing project: providing services to taxonomists for standard genome sequencing and annotation.</title>
        <authorList>
            <consortium name="The Broad Institute Genomics Platform"/>
            <consortium name="The Broad Institute Genome Sequencing Center for Infectious Disease"/>
            <person name="Wu L."/>
            <person name="Ma J."/>
        </authorList>
    </citation>
    <scope>NUCLEOTIDE SEQUENCE [LARGE SCALE GENOMIC DNA]</scope>
    <source>
        <strain evidence="13">WYCCWR 12678</strain>
    </source>
</reference>
<sequence>MTMTEHFRSLIQNSWDIILVLDADGTIRYVGPSIERILGYKPEDLINQNVFKLAEFYYPHKHTVFREIVNEALSSSNTSIVTECWLRHCDGSRRYFEVIGQNLLDQPSISGIVLNLHDITERKRVEKELSMALHTALEASRVKSQFLTMVSHEIRTPLTAIIGIAEVLKETPLTLEQQKYVNVLETAGNTLLILVNDILDFSKVESGTLSLDQVHFDIRELVEKAIAAAAVRAGEKGLTLTVEIMPDVPSGIMGDPGRLTQILLNILENAIKFTERGEVVLRIKNNPDAKDDEGLLFSISDTGIGISEEKLNTIFDSFTQVDSSIRRKYGGTGLGLAISSRLVNLMGGRMWVESTQGIGSTFYFTIKFGSPSMDDPYIIQGGKR</sequence>
<evidence type="ECO:0000259" key="9">
    <source>
        <dbReference type="PROSITE" id="PS50109"/>
    </source>
</evidence>
<dbReference type="CDD" id="cd16922">
    <property type="entry name" value="HATPase_EvgS-ArcB-TorS-like"/>
    <property type="match status" value="1"/>
</dbReference>
<dbReference type="InterPro" id="IPR036890">
    <property type="entry name" value="HATPase_C_sf"/>
</dbReference>
<keyword evidence="8" id="KW-0902">Two-component regulatory system</keyword>
<dbReference type="Pfam" id="PF00512">
    <property type="entry name" value="HisKA"/>
    <property type="match status" value="1"/>
</dbReference>
<organism evidence="12 13">
    <name type="scientific">Effusibacillus consociatus</name>
    <dbReference type="NCBI Taxonomy" id="1117041"/>
    <lineage>
        <taxon>Bacteria</taxon>
        <taxon>Bacillati</taxon>
        <taxon>Bacillota</taxon>
        <taxon>Bacilli</taxon>
        <taxon>Bacillales</taxon>
        <taxon>Alicyclobacillaceae</taxon>
        <taxon>Effusibacillus</taxon>
    </lineage>
</organism>
<comment type="caution">
    <text evidence="12">The sequence shown here is derived from an EMBL/GenBank/DDBJ whole genome shotgun (WGS) entry which is preliminary data.</text>
</comment>
<dbReference type="SMART" id="SM00387">
    <property type="entry name" value="HATPase_c"/>
    <property type="match status" value="1"/>
</dbReference>
<dbReference type="SUPFAM" id="SSF55785">
    <property type="entry name" value="PYP-like sensor domain (PAS domain)"/>
    <property type="match status" value="1"/>
</dbReference>
<dbReference type="GO" id="GO:0005524">
    <property type="term" value="F:ATP binding"/>
    <property type="evidence" value="ECO:0007669"/>
    <property type="project" value="UniProtKB-KW"/>
</dbReference>
<evidence type="ECO:0000256" key="2">
    <source>
        <dbReference type="ARBA" id="ARBA00012438"/>
    </source>
</evidence>
<gene>
    <name evidence="12" type="ORF">ACFO8Q_11845</name>
</gene>
<accession>A0ABV9Q2P0</accession>
<name>A0ABV9Q2P0_9BACL</name>
<dbReference type="SMART" id="SM00388">
    <property type="entry name" value="HisKA"/>
    <property type="match status" value="1"/>
</dbReference>
<dbReference type="Gene3D" id="1.10.287.130">
    <property type="match status" value="1"/>
</dbReference>
<evidence type="ECO:0000313" key="13">
    <source>
        <dbReference type="Proteomes" id="UP001596002"/>
    </source>
</evidence>
<comment type="catalytic activity">
    <reaction evidence="1">
        <text>ATP + protein L-histidine = ADP + protein N-phospho-L-histidine.</text>
        <dbReference type="EC" id="2.7.13.3"/>
    </reaction>
</comment>
<dbReference type="InterPro" id="IPR000700">
    <property type="entry name" value="PAS-assoc_C"/>
</dbReference>
<keyword evidence="6" id="KW-0418">Kinase</keyword>
<dbReference type="EC" id="2.7.13.3" evidence="2"/>
<dbReference type="NCBIfam" id="TIGR00229">
    <property type="entry name" value="sensory_box"/>
    <property type="match status" value="1"/>
</dbReference>
<evidence type="ECO:0000256" key="3">
    <source>
        <dbReference type="ARBA" id="ARBA00022553"/>
    </source>
</evidence>
<dbReference type="Gene3D" id="3.30.565.10">
    <property type="entry name" value="Histidine kinase-like ATPase, C-terminal domain"/>
    <property type="match status" value="1"/>
</dbReference>
<dbReference type="Proteomes" id="UP001596002">
    <property type="component" value="Unassembled WGS sequence"/>
</dbReference>
<dbReference type="Gene3D" id="3.30.450.20">
    <property type="entry name" value="PAS domain"/>
    <property type="match status" value="1"/>
</dbReference>
<dbReference type="PROSITE" id="PS50113">
    <property type="entry name" value="PAC"/>
    <property type="match status" value="1"/>
</dbReference>
<evidence type="ECO:0000313" key="12">
    <source>
        <dbReference type="EMBL" id="MFC4768043.1"/>
    </source>
</evidence>
<dbReference type="InterPro" id="IPR004358">
    <property type="entry name" value="Sig_transdc_His_kin-like_C"/>
</dbReference>
<dbReference type="Pfam" id="PF00989">
    <property type="entry name" value="PAS"/>
    <property type="match status" value="1"/>
</dbReference>
<keyword evidence="13" id="KW-1185">Reference proteome</keyword>
<dbReference type="InterPro" id="IPR013767">
    <property type="entry name" value="PAS_fold"/>
</dbReference>
<evidence type="ECO:0000259" key="10">
    <source>
        <dbReference type="PROSITE" id="PS50112"/>
    </source>
</evidence>
<dbReference type="Pfam" id="PF02518">
    <property type="entry name" value="HATPase_c"/>
    <property type="match status" value="1"/>
</dbReference>
<evidence type="ECO:0000259" key="11">
    <source>
        <dbReference type="PROSITE" id="PS50113"/>
    </source>
</evidence>
<evidence type="ECO:0000256" key="7">
    <source>
        <dbReference type="ARBA" id="ARBA00022840"/>
    </source>
</evidence>
<dbReference type="InterPro" id="IPR003661">
    <property type="entry name" value="HisK_dim/P_dom"/>
</dbReference>
<dbReference type="PRINTS" id="PR00344">
    <property type="entry name" value="BCTRLSENSOR"/>
</dbReference>
<dbReference type="InterPro" id="IPR005467">
    <property type="entry name" value="His_kinase_dom"/>
</dbReference>
<keyword evidence="5" id="KW-0547">Nucleotide-binding</keyword>